<accession>A0ABV0B0Y9</accession>
<sequence length="148" mass="16122">MKSLLCDSGPLIATFDPSDRFHARCTRLLMTWPGRLIIPEPVLGETCNFLRNNVRKGAVLEATLLEAVTAHEGDFSIADPTAEDRRRASELVRRLASAPMGYVDATVLAMAERLSITDVATTDAKFVGLAHGVSRITPLAWPFQENGA</sequence>
<evidence type="ECO:0000259" key="7">
    <source>
        <dbReference type="Pfam" id="PF01850"/>
    </source>
</evidence>
<evidence type="ECO:0000313" key="8">
    <source>
        <dbReference type="EMBL" id="MEN3540016.1"/>
    </source>
</evidence>
<feature type="domain" description="PIN" evidence="7">
    <location>
        <begin position="5"/>
        <end position="128"/>
    </location>
</feature>
<keyword evidence="2 6" id="KW-0540">Nuclease</keyword>
<dbReference type="Pfam" id="PF01850">
    <property type="entry name" value="PIN"/>
    <property type="match status" value="1"/>
</dbReference>
<proteinExistence type="inferred from homology"/>
<evidence type="ECO:0000256" key="4">
    <source>
        <dbReference type="ARBA" id="ARBA00022801"/>
    </source>
</evidence>
<reference evidence="8 9" key="1">
    <citation type="submission" date="2024-05" db="EMBL/GenBank/DDBJ databases">
        <title>Microbispora sp.ZYX-F-249.</title>
        <authorList>
            <person name="Xie H."/>
        </authorList>
    </citation>
    <scope>NUCLEOTIDE SEQUENCE [LARGE SCALE GENOMIC DNA]</scope>
    <source>
        <strain evidence="8 9">ZYX-F-249</strain>
    </source>
</reference>
<name>A0ABV0B0Y9_9ACTN</name>
<dbReference type="HAMAP" id="MF_00265">
    <property type="entry name" value="VapC_Nob1"/>
    <property type="match status" value="1"/>
</dbReference>
<comment type="caution">
    <text evidence="8">The sequence shown here is derived from an EMBL/GenBank/DDBJ whole genome shotgun (WGS) entry which is preliminary data.</text>
</comment>
<dbReference type="RefSeq" id="WP_346229880.1">
    <property type="nucleotide sequence ID" value="NZ_JBDJAW010000042.1"/>
</dbReference>
<dbReference type="Proteomes" id="UP001447516">
    <property type="component" value="Unassembled WGS sequence"/>
</dbReference>
<dbReference type="InterPro" id="IPR002716">
    <property type="entry name" value="PIN_dom"/>
</dbReference>
<comment type="similarity">
    <text evidence="6">Belongs to the PINc/VapC protein family.</text>
</comment>
<gene>
    <name evidence="6" type="primary">vapC</name>
    <name evidence="8" type="ORF">AAH991_33245</name>
</gene>
<evidence type="ECO:0000256" key="1">
    <source>
        <dbReference type="ARBA" id="ARBA00022649"/>
    </source>
</evidence>
<organism evidence="8 9">
    <name type="scientific">Microbispora maris</name>
    <dbReference type="NCBI Taxonomy" id="3144104"/>
    <lineage>
        <taxon>Bacteria</taxon>
        <taxon>Bacillati</taxon>
        <taxon>Actinomycetota</taxon>
        <taxon>Actinomycetes</taxon>
        <taxon>Streptosporangiales</taxon>
        <taxon>Streptosporangiaceae</taxon>
        <taxon>Microbispora</taxon>
    </lineage>
</organism>
<keyword evidence="3 6" id="KW-0479">Metal-binding</keyword>
<keyword evidence="9" id="KW-1185">Reference proteome</keyword>
<evidence type="ECO:0000256" key="6">
    <source>
        <dbReference type="HAMAP-Rule" id="MF_00265"/>
    </source>
</evidence>
<evidence type="ECO:0000256" key="2">
    <source>
        <dbReference type="ARBA" id="ARBA00022722"/>
    </source>
</evidence>
<protein>
    <recommendedName>
        <fullName evidence="6">Ribonuclease VapC</fullName>
        <shortName evidence="6">RNase VapC</shortName>
        <ecNumber evidence="6">3.1.-.-</ecNumber>
    </recommendedName>
    <alternativeName>
        <fullName evidence="6">Toxin VapC</fullName>
    </alternativeName>
</protein>
<evidence type="ECO:0000256" key="3">
    <source>
        <dbReference type="ARBA" id="ARBA00022723"/>
    </source>
</evidence>
<keyword evidence="6" id="KW-0800">Toxin</keyword>
<keyword evidence="4 6" id="KW-0378">Hydrolase</keyword>
<dbReference type="Gene3D" id="3.40.50.1010">
    <property type="entry name" value="5'-nuclease"/>
    <property type="match status" value="1"/>
</dbReference>
<dbReference type="InterPro" id="IPR029060">
    <property type="entry name" value="PIN-like_dom_sf"/>
</dbReference>
<dbReference type="EMBL" id="JBDJAW010000042">
    <property type="protein sequence ID" value="MEN3540016.1"/>
    <property type="molecule type" value="Genomic_DNA"/>
</dbReference>
<evidence type="ECO:0000313" key="9">
    <source>
        <dbReference type="Proteomes" id="UP001447516"/>
    </source>
</evidence>
<keyword evidence="1 6" id="KW-1277">Toxin-antitoxin system</keyword>
<comment type="function">
    <text evidence="6">Toxic component of a toxin-antitoxin (TA) system. An RNase.</text>
</comment>
<dbReference type="SUPFAM" id="SSF88723">
    <property type="entry name" value="PIN domain-like"/>
    <property type="match status" value="1"/>
</dbReference>
<evidence type="ECO:0000256" key="5">
    <source>
        <dbReference type="ARBA" id="ARBA00022842"/>
    </source>
</evidence>
<dbReference type="EC" id="3.1.-.-" evidence="6"/>
<dbReference type="InterPro" id="IPR022907">
    <property type="entry name" value="VapC_family"/>
</dbReference>
<comment type="cofactor">
    <cofactor evidence="6">
        <name>Mg(2+)</name>
        <dbReference type="ChEBI" id="CHEBI:18420"/>
    </cofactor>
</comment>
<feature type="binding site" evidence="6">
    <location>
        <position position="104"/>
    </location>
    <ligand>
        <name>Mg(2+)</name>
        <dbReference type="ChEBI" id="CHEBI:18420"/>
    </ligand>
</feature>
<keyword evidence="5 6" id="KW-0460">Magnesium</keyword>
<feature type="binding site" evidence="6">
    <location>
        <position position="7"/>
    </location>
    <ligand>
        <name>Mg(2+)</name>
        <dbReference type="ChEBI" id="CHEBI:18420"/>
    </ligand>
</feature>